<keyword evidence="4" id="KW-0049">Antioxidant</keyword>
<dbReference type="InterPro" id="IPR000866">
    <property type="entry name" value="AhpC/TSA"/>
</dbReference>
<evidence type="ECO:0000313" key="13">
    <source>
        <dbReference type="EMBL" id="MEM5495913.1"/>
    </source>
</evidence>
<dbReference type="EMBL" id="JBBMQS010000001">
    <property type="protein sequence ID" value="MEM5495913.1"/>
    <property type="molecule type" value="Genomic_DNA"/>
</dbReference>
<feature type="domain" description="Thioredoxin" evidence="12">
    <location>
        <begin position="43"/>
        <end position="217"/>
    </location>
</feature>
<dbReference type="RefSeq" id="WP_006992427.1">
    <property type="nucleotide sequence ID" value="NZ_JBBMQS010000001.1"/>
</dbReference>
<evidence type="ECO:0000256" key="5">
    <source>
        <dbReference type="ARBA" id="ARBA00023002"/>
    </source>
</evidence>
<evidence type="ECO:0000256" key="1">
    <source>
        <dbReference type="ARBA" id="ARBA00003330"/>
    </source>
</evidence>
<comment type="similarity">
    <text evidence="9">Belongs to the peroxiredoxin family. BCP/PrxQ subfamily.</text>
</comment>
<comment type="catalytic activity">
    <reaction evidence="11">
        <text>a hydroperoxide + [thioredoxin]-dithiol = an alcohol + [thioredoxin]-disulfide + H2O</text>
        <dbReference type="Rhea" id="RHEA:62620"/>
        <dbReference type="Rhea" id="RHEA-COMP:10698"/>
        <dbReference type="Rhea" id="RHEA-COMP:10700"/>
        <dbReference type="ChEBI" id="CHEBI:15377"/>
        <dbReference type="ChEBI" id="CHEBI:29950"/>
        <dbReference type="ChEBI" id="CHEBI:30879"/>
        <dbReference type="ChEBI" id="CHEBI:35924"/>
        <dbReference type="ChEBI" id="CHEBI:50058"/>
        <dbReference type="EC" id="1.11.1.24"/>
    </reaction>
</comment>
<evidence type="ECO:0000313" key="14">
    <source>
        <dbReference type="Proteomes" id="UP001461163"/>
    </source>
</evidence>
<keyword evidence="6" id="KW-1015">Disulfide bond</keyword>
<dbReference type="PANTHER" id="PTHR42801:SF7">
    <property type="entry name" value="SLL1159 PROTEIN"/>
    <property type="match status" value="1"/>
</dbReference>
<name>A0ABU9SPX5_9ALTE</name>
<evidence type="ECO:0000256" key="8">
    <source>
        <dbReference type="ARBA" id="ARBA00032824"/>
    </source>
</evidence>
<evidence type="ECO:0000259" key="12">
    <source>
        <dbReference type="PROSITE" id="PS51352"/>
    </source>
</evidence>
<keyword evidence="7" id="KW-0676">Redox-active center</keyword>
<comment type="function">
    <text evidence="1">Thiol-specific peroxidase that catalyzes the reduction of hydrogen peroxide and organic hydroperoxides to water and alcohols, respectively. Plays a role in cell protection against oxidative stress by detoxifying peroxides and as sensor of hydrogen peroxide-mediated signaling events.</text>
</comment>
<dbReference type="Pfam" id="PF00578">
    <property type="entry name" value="AhpC-TSA"/>
    <property type="match status" value="1"/>
</dbReference>
<dbReference type="Proteomes" id="UP001461163">
    <property type="component" value="Unassembled WGS sequence"/>
</dbReference>
<dbReference type="InterPro" id="IPR013766">
    <property type="entry name" value="Thioredoxin_domain"/>
</dbReference>
<dbReference type="Gene3D" id="3.40.30.10">
    <property type="entry name" value="Glutaredoxin"/>
    <property type="match status" value="1"/>
</dbReference>
<keyword evidence="5" id="KW-0560">Oxidoreductase</keyword>
<evidence type="ECO:0000256" key="7">
    <source>
        <dbReference type="ARBA" id="ARBA00023284"/>
    </source>
</evidence>
<evidence type="ECO:0000256" key="3">
    <source>
        <dbReference type="ARBA" id="ARBA00022559"/>
    </source>
</evidence>
<keyword evidence="14" id="KW-1185">Reference proteome</keyword>
<keyword evidence="3" id="KW-0575">Peroxidase</keyword>
<proteinExistence type="inferred from homology"/>
<evidence type="ECO:0000256" key="10">
    <source>
        <dbReference type="ARBA" id="ARBA00042639"/>
    </source>
</evidence>
<dbReference type="InterPro" id="IPR036249">
    <property type="entry name" value="Thioredoxin-like_sf"/>
</dbReference>
<evidence type="ECO:0000256" key="6">
    <source>
        <dbReference type="ARBA" id="ARBA00023157"/>
    </source>
</evidence>
<dbReference type="EC" id="1.11.1.24" evidence="2"/>
<gene>
    <name evidence="13" type="ORF">WNY77_00745</name>
</gene>
<accession>A0ABU9SPX5</accession>
<evidence type="ECO:0000256" key="9">
    <source>
        <dbReference type="ARBA" id="ARBA00038489"/>
    </source>
</evidence>
<protein>
    <recommendedName>
        <fullName evidence="2">thioredoxin-dependent peroxiredoxin</fullName>
        <ecNumber evidence="2">1.11.1.24</ecNumber>
    </recommendedName>
    <alternativeName>
        <fullName evidence="8">Thioredoxin peroxidase</fullName>
    </alternativeName>
    <alternativeName>
        <fullName evidence="10">Thioredoxin-dependent peroxiredoxin Bcp</fullName>
    </alternativeName>
</protein>
<evidence type="ECO:0000256" key="4">
    <source>
        <dbReference type="ARBA" id="ARBA00022862"/>
    </source>
</evidence>
<comment type="caution">
    <text evidence="13">The sequence shown here is derived from an EMBL/GenBank/DDBJ whole genome shotgun (WGS) entry which is preliminary data.</text>
</comment>
<dbReference type="PANTHER" id="PTHR42801">
    <property type="entry name" value="THIOREDOXIN-DEPENDENT PEROXIDE REDUCTASE"/>
    <property type="match status" value="1"/>
</dbReference>
<evidence type="ECO:0000256" key="2">
    <source>
        <dbReference type="ARBA" id="ARBA00013017"/>
    </source>
</evidence>
<dbReference type="InterPro" id="IPR050924">
    <property type="entry name" value="Peroxiredoxin_BCP/PrxQ"/>
</dbReference>
<dbReference type="SUPFAM" id="SSF52833">
    <property type="entry name" value="Thioredoxin-like"/>
    <property type="match status" value="1"/>
</dbReference>
<reference evidence="13 14" key="1">
    <citation type="submission" date="2024-03" db="EMBL/GenBank/DDBJ databases">
        <title>Community enrichment and isolation of bacterial strains for fucoidan degradation.</title>
        <authorList>
            <person name="Sichert A."/>
        </authorList>
    </citation>
    <scope>NUCLEOTIDE SEQUENCE [LARGE SCALE GENOMIC DNA]</scope>
    <source>
        <strain evidence="13 14">AS12</strain>
    </source>
</reference>
<evidence type="ECO:0000256" key="11">
    <source>
        <dbReference type="ARBA" id="ARBA00049091"/>
    </source>
</evidence>
<organism evidence="13 14">
    <name type="scientific">Paraglaciecola mesophila</name>
    <dbReference type="NCBI Taxonomy" id="197222"/>
    <lineage>
        <taxon>Bacteria</taxon>
        <taxon>Pseudomonadati</taxon>
        <taxon>Pseudomonadota</taxon>
        <taxon>Gammaproteobacteria</taxon>
        <taxon>Alteromonadales</taxon>
        <taxon>Alteromonadaceae</taxon>
        <taxon>Paraglaciecola</taxon>
    </lineage>
</organism>
<dbReference type="PROSITE" id="PS51352">
    <property type="entry name" value="THIOREDOXIN_2"/>
    <property type="match status" value="1"/>
</dbReference>
<dbReference type="CDD" id="cd02970">
    <property type="entry name" value="PRX_like2"/>
    <property type="match status" value="1"/>
</dbReference>
<sequence>MSTLKEQTEAQVAKSRQAKPEFMQAMDELMAKAHKFEQGSEAIDIGQQAPTFTLPNAQGQDVALSHLRRKGPVVVTFYRGDWCPYCNLQLRALQSILGDIHELGAELVAISPQVPDDSLSKSEISELGFQVLSDQDARAAASYGVAWEVPELILQHMRNDRGLDLASINNGNGSMLPIPATFVLNADGKVIWRFVDVDYRTRAEPADIIAALKANQIN</sequence>